<dbReference type="AlphaFoldDB" id="A0A6M3LVN0"/>
<gene>
    <name evidence="1" type="ORF">MM171A01009_0013</name>
</gene>
<dbReference type="EMBL" id="MT143651">
    <property type="protein sequence ID" value="QJA99450.1"/>
    <property type="molecule type" value="Genomic_DNA"/>
</dbReference>
<sequence>MDIEEKPIVHMDHRLYHNEPRIVLDVYDLGDIPKKVKLSVHRMMGFDDVLQEFRRPPSKWLNHWAKFDRLPEPVPVLFDVDGQPYIIVPAKHQETAPLLNAIVADLIGTKPMVKIYIHEESFEEILDRLETATDFCDRCSHPLPKNAYEWLNYASGGGAIADVFNCSSCEHENIRFSKEFIEEHPELELG</sequence>
<organism evidence="1">
    <name type="scientific">viral metagenome</name>
    <dbReference type="NCBI Taxonomy" id="1070528"/>
    <lineage>
        <taxon>unclassified sequences</taxon>
        <taxon>metagenomes</taxon>
        <taxon>organismal metagenomes</taxon>
    </lineage>
</organism>
<evidence type="ECO:0000313" key="1">
    <source>
        <dbReference type="EMBL" id="QJA99450.1"/>
    </source>
</evidence>
<reference evidence="1" key="1">
    <citation type="submission" date="2020-03" db="EMBL/GenBank/DDBJ databases">
        <title>The deep terrestrial virosphere.</title>
        <authorList>
            <person name="Holmfeldt K."/>
            <person name="Nilsson E."/>
            <person name="Simone D."/>
            <person name="Lopez-Fernandez M."/>
            <person name="Wu X."/>
            <person name="de Brujin I."/>
            <person name="Lundin D."/>
            <person name="Andersson A."/>
            <person name="Bertilsson S."/>
            <person name="Dopson M."/>
        </authorList>
    </citation>
    <scope>NUCLEOTIDE SEQUENCE</scope>
    <source>
        <strain evidence="1">MM171A01009</strain>
    </source>
</reference>
<proteinExistence type="predicted"/>
<protein>
    <submittedName>
        <fullName evidence="1">Uncharacterized protein</fullName>
    </submittedName>
</protein>
<name>A0A6M3LVN0_9ZZZZ</name>
<accession>A0A6M3LVN0</accession>